<keyword evidence="7" id="KW-1185">Reference proteome</keyword>
<evidence type="ECO:0000256" key="4">
    <source>
        <dbReference type="ARBA" id="ARBA00023136"/>
    </source>
</evidence>
<reference evidence="6 7" key="1">
    <citation type="submission" date="2023-05" db="EMBL/GenBank/DDBJ databases">
        <title>Lysobacter sp. strain LF1 Genome sequencing and assembly.</title>
        <authorList>
            <person name="Jung Y."/>
        </authorList>
    </citation>
    <scope>NUCLEOTIDE SEQUENCE [LARGE SCALE GENOMIC DNA]</scope>
    <source>
        <strain evidence="6 7">LF1</strain>
    </source>
</reference>
<evidence type="ECO:0000256" key="1">
    <source>
        <dbReference type="ARBA" id="ARBA00004127"/>
    </source>
</evidence>
<dbReference type="GO" id="GO:0004671">
    <property type="term" value="F:protein C-terminal S-isoprenylcysteine carboxyl O-methyltransferase activity"/>
    <property type="evidence" value="ECO:0007669"/>
    <property type="project" value="UniProtKB-EC"/>
</dbReference>
<evidence type="ECO:0000313" key="6">
    <source>
        <dbReference type="EMBL" id="MDI9239403.1"/>
    </source>
</evidence>
<feature type="transmembrane region" description="Helical" evidence="5">
    <location>
        <begin position="91"/>
        <end position="120"/>
    </location>
</feature>
<protein>
    <submittedName>
        <fullName evidence="6">Isoprenylcysteine carboxylmethyltransferase family protein</fullName>
        <ecNumber evidence="6">2.1.1.100</ecNumber>
        <ecNumber evidence="6">2.1.1.334</ecNumber>
    </submittedName>
</protein>
<dbReference type="Pfam" id="PF04191">
    <property type="entry name" value="PEMT"/>
    <property type="match status" value="1"/>
</dbReference>
<dbReference type="InterPro" id="IPR007318">
    <property type="entry name" value="Phopholipid_MeTrfase"/>
</dbReference>
<dbReference type="Gene3D" id="1.20.120.1630">
    <property type="match status" value="1"/>
</dbReference>
<keyword evidence="3 5" id="KW-1133">Transmembrane helix</keyword>
<comment type="subcellular location">
    <subcellularLocation>
        <location evidence="1">Endomembrane system</location>
        <topology evidence="1">Multi-pass membrane protein</topology>
    </subcellularLocation>
</comment>
<evidence type="ECO:0000313" key="7">
    <source>
        <dbReference type="Proteomes" id="UP001321580"/>
    </source>
</evidence>
<keyword evidence="4 5" id="KW-0472">Membrane</keyword>
<name>A0ABT6XHF9_9GAMM</name>
<evidence type="ECO:0000256" key="5">
    <source>
        <dbReference type="SAM" id="Phobius"/>
    </source>
</evidence>
<keyword evidence="6" id="KW-0808">Transferase</keyword>
<dbReference type="EMBL" id="JASGBI010000001">
    <property type="protein sequence ID" value="MDI9239403.1"/>
    <property type="molecule type" value="Genomic_DNA"/>
</dbReference>
<dbReference type="RefSeq" id="WP_283212792.1">
    <property type="nucleotide sequence ID" value="NZ_JASGBI010000001.1"/>
</dbReference>
<evidence type="ECO:0000256" key="3">
    <source>
        <dbReference type="ARBA" id="ARBA00022989"/>
    </source>
</evidence>
<sequence>MHPFMRALLAFLALPGVVAFLVPLSWASLAHLPLRQPAGLLAVALGTFGLLWCVRDFYVSGKGTLAPWAPPKELVVVGLYRFSRNPMYVSVFLILLGWAAAFWSSGLLLYALAVALAFHLRVVFGEEPWLARTHGTAWAQYVLRVRRWF</sequence>
<organism evidence="6 7">
    <name type="scientific">Lysobacter stagni</name>
    <dbReference type="NCBI Taxonomy" id="3045172"/>
    <lineage>
        <taxon>Bacteria</taxon>
        <taxon>Pseudomonadati</taxon>
        <taxon>Pseudomonadota</taxon>
        <taxon>Gammaproteobacteria</taxon>
        <taxon>Lysobacterales</taxon>
        <taxon>Lysobacteraceae</taxon>
        <taxon>Lysobacter</taxon>
    </lineage>
</organism>
<evidence type="ECO:0000256" key="2">
    <source>
        <dbReference type="ARBA" id="ARBA00022692"/>
    </source>
</evidence>
<dbReference type="EC" id="2.1.1.100" evidence="6"/>
<accession>A0ABT6XHF9</accession>
<keyword evidence="2 5" id="KW-0812">Transmembrane</keyword>
<keyword evidence="6" id="KW-0489">Methyltransferase</keyword>
<dbReference type="Proteomes" id="UP001321580">
    <property type="component" value="Unassembled WGS sequence"/>
</dbReference>
<dbReference type="EC" id="2.1.1.334" evidence="6"/>
<gene>
    <name evidence="6" type="ORF">QLQ15_10860</name>
</gene>
<comment type="caution">
    <text evidence="6">The sequence shown here is derived from an EMBL/GenBank/DDBJ whole genome shotgun (WGS) entry which is preliminary data.</text>
</comment>
<feature type="transmembrane region" description="Helical" evidence="5">
    <location>
        <begin position="37"/>
        <end position="54"/>
    </location>
</feature>
<dbReference type="GO" id="GO:0032259">
    <property type="term" value="P:methylation"/>
    <property type="evidence" value="ECO:0007669"/>
    <property type="project" value="UniProtKB-KW"/>
</dbReference>
<proteinExistence type="predicted"/>